<dbReference type="InterPro" id="IPR037069">
    <property type="entry name" value="AcylCoA_DH/ox_N_sf"/>
</dbReference>
<protein>
    <submittedName>
        <fullName evidence="8">Acyl-CoA dehydrogenase</fullName>
    </submittedName>
</protein>
<keyword evidence="5" id="KW-0560">Oxidoreductase</keyword>
<dbReference type="Pfam" id="PF02771">
    <property type="entry name" value="Acyl-CoA_dh_N"/>
    <property type="match status" value="1"/>
</dbReference>
<keyword evidence="9" id="KW-1185">Reference proteome</keyword>
<dbReference type="GO" id="GO:0050660">
    <property type="term" value="F:flavin adenine dinucleotide binding"/>
    <property type="evidence" value="ECO:0007669"/>
    <property type="project" value="InterPro"/>
</dbReference>
<evidence type="ECO:0000256" key="2">
    <source>
        <dbReference type="ARBA" id="ARBA00009347"/>
    </source>
</evidence>
<dbReference type="SUPFAM" id="SSF47203">
    <property type="entry name" value="Acyl-CoA dehydrogenase C-terminal domain-like"/>
    <property type="match status" value="1"/>
</dbReference>
<keyword evidence="4" id="KW-0274">FAD</keyword>
<dbReference type="RefSeq" id="WP_170119898.1">
    <property type="nucleotide sequence ID" value="NZ_QGDN01000001.1"/>
</dbReference>
<dbReference type="Gene3D" id="1.10.540.10">
    <property type="entry name" value="Acyl-CoA dehydrogenase/oxidase, N-terminal domain"/>
    <property type="match status" value="1"/>
</dbReference>
<evidence type="ECO:0000256" key="4">
    <source>
        <dbReference type="ARBA" id="ARBA00022827"/>
    </source>
</evidence>
<gene>
    <name evidence="8" type="ORF">SAMN04489750_3232</name>
</gene>
<dbReference type="InterPro" id="IPR009075">
    <property type="entry name" value="AcylCo_DH/oxidase_C"/>
</dbReference>
<dbReference type="EMBL" id="UESZ01000001">
    <property type="protein sequence ID" value="SSA35857.1"/>
    <property type="molecule type" value="Genomic_DNA"/>
</dbReference>
<evidence type="ECO:0000259" key="6">
    <source>
        <dbReference type="Pfam" id="PF00441"/>
    </source>
</evidence>
<dbReference type="PANTHER" id="PTHR43884:SF20">
    <property type="entry name" value="ACYL-COA DEHYDROGENASE FADE28"/>
    <property type="match status" value="1"/>
</dbReference>
<accession>A0A2Y9A105</accession>
<name>A0A2Y9A105_9MICO</name>
<reference evidence="9" key="1">
    <citation type="submission" date="2016-10" db="EMBL/GenBank/DDBJ databases">
        <authorList>
            <person name="Varghese N."/>
            <person name="Submissions S."/>
        </authorList>
    </citation>
    <scope>NUCLEOTIDE SEQUENCE [LARGE SCALE GENOMIC DNA]</scope>
    <source>
        <strain evidence="9">DSM 22951</strain>
    </source>
</reference>
<organism evidence="8 9">
    <name type="scientific">Branchiibius hedensis</name>
    <dbReference type="NCBI Taxonomy" id="672460"/>
    <lineage>
        <taxon>Bacteria</taxon>
        <taxon>Bacillati</taxon>
        <taxon>Actinomycetota</taxon>
        <taxon>Actinomycetes</taxon>
        <taxon>Micrococcales</taxon>
        <taxon>Dermacoccaceae</taxon>
        <taxon>Branchiibius</taxon>
    </lineage>
</organism>
<proteinExistence type="inferred from homology"/>
<feature type="domain" description="Acyl-CoA dehydrogenase/oxidase C-terminal" evidence="6">
    <location>
        <begin position="225"/>
        <end position="359"/>
    </location>
</feature>
<dbReference type="InterPro" id="IPR009100">
    <property type="entry name" value="AcylCoA_DH/oxidase_NM_dom_sf"/>
</dbReference>
<dbReference type="InterPro" id="IPR036250">
    <property type="entry name" value="AcylCo_DH-like_C"/>
</dbReference>
<evidence type="ECO:0000259" key="7">
    <source>
        <dbReference type="Pfam" id="PF02771"/>
    </source>
</evidence>
<sequence length="373" mass="38615">MTITSTESLELRAQLAAGVAEVFTDLESGWRDRVIDTDEGFDPLLHAQAVGLGWAGVPVPEEFGGLGLGLAEAMAVIEQLGRVLAPSPLVDALVVGTALGRVGVEPAAQEVLGRLSGEAAVVAVAGLTAHRGEPVTATGIEIGSDGIVSGSARCVAFAGSADLLVAVGADQVAVVDAAAEGVAVTAQSGLDHTRRLGEVIFTRAHGRILGGPDLADELRMIALLSSAVECAAAARSCLETTVEHLKTREQFGRALGTFQALRHRAADLYLTAAEARATADYAVGVASGEVTPRAGQEALGDELAVLAPLAKVVCTDALMTVAADCLQLHGGSGFTFEYPIHHYLKRGKAEQHRLGTNSAWRAYFGQRLGLNTR</sequence>
<dbReference type="Gene3D" id="1.20.140.10">
    <property type="entry name" value="Butyryl-CoA Dehydrogenase, subunit A, domain 3"/>
    <property type="match status" value="1"/>
</dbReference>
<evidence type="ECO:0000313" key="9">
    <source>
        <dbReference type="Proteomes" id="UP000250028"/>
    </source>
</evidence>
<comment type="similarity">
    <text evidence="2">Belongs to the acyl-CoA dehydrogenase family.</text>
</comment>
<dbReference type="Pfam" id="PF00441">
    <property type="entry name" value="Acyl-CoA_dh_1"/>
    <property type="match status" value="1"/>
</dbReference>
<evidence type="ECO:0000256" key="5">
    <source>
        <dbReference type="ARBA" id="ARBA00023002"/>
    </source>
</evidence>
<evidence type="ECO:0000313" key="8">
    <source>
        <dbReference type="EMBL" id="SSA35857.1"/>
    </source>
</evidence>
<keyword evidence="3" id="KW-0285">Flavoprotein</keyword>
<dbReference type="Proteomes" id="UP000250028">
    <property type="component" value="Unassembled WGS sequence"/>
</dbReference>
<feature type="domain" description="Acyl-CoA dehydrogenase/oxidase N-terminal" evidence="7">
    <location>
        <begin position="34"/>
        <end position="115"/>
    </location>
</feature>
<evidence type="ECO:0000256" key="1">
    <source>
        <dbReference type="ARBA" id="ARBA00001974"/>
    </source>
</evidence>
<dbReference type="PANTHER" id="PTHR43884">
    <property type="entry name" value="ACYL-COA DEHYDROGENASE"/>
    <property type="match status" value="1"/>
</dbReference>
<dbReference type="GO" id="GO:0003995">
    <property type="term" value="F:acyl-CoA dehydrogenase activity"/>
    <property type="evidence" value="ECO:0007669"/>
    <property type="project" value="TreeGrafter"/>
</dbReference>
<dbReference type="SUPFAM" id="SSF56645">
    <property type="entry name" value="Acyl-CoA dehydrogenase NM domain-like"/>
    <property type="match status" value="1"/>
</dbReference>
<evidence type="ECO:0000256" key="3">
    <source>
        <dbReference type="ARBA" id="ARBA00022630"/>
    </source>
</evidence>
<comment type="cofactor">
    <cofactor evidence="1">
        <name>FAD</name>
        <dbReference type="ChEBI" id="CHEBI:57692"/>
    </cofactor>
</comment>
<dbReference type="AlphaFoldDB" id="A0A2Y9A105"/>
<dbReference type="InterPro" id="IPR013786">
    <property type="entry name" value="AcylCoA_DH/ox_N"/>
</dbReference>